<dbReference type="Gene3D" id="1.10.287.950">
    <property type="entry name" value="Methyl-accepting chemotaxis protein"/>
    <property type="match status" value="1"/>
</dbReference>
<feature type="domain" description="HAMP" evidence="10">
    <location>
        <begin position="319"/>
        <end position="372"/>
    </location>
</feature>
<keyword evidence="5 7" id="KW-0807">Transducer</keyword>
<name>A0A1I1DUW5_9GAMM</name>
<gene>
    <name evidence="11" type="ORF">SAMN02745724_00051</name>
</gene>
<feature type="domain" description="Methyl-accepting transducer" evidence="9">
    <location>
        <begin position="377"/>
        <end position="613"/>
    </location>
</feature>
<evidence type="ECO:0000256" key="8">
    <source>
        <dbReference type="SAM" id="Phobius"/>
    </source>
</evidence>
<accession>A0A1I1DUW5</accession>
<evidence type="ECO:0000256" key="2">
    <source>
        <dbReference type="ARBA" id="ARBA00022692"/>
    </source>
</evidence>
<evidence type="ECO:0000256" key="1">
    <source>
        <dbReference type="ARBA" id="ARBA00004141"/>
    </source>
</evidence>
<keyword evidence="2 8" id="KW-0812">Transmembrane</keyword>
<reference evidence="11 12" key="1">
    <citation type="submission" date="2016-10" db="EMBL/GenBank/DDBJ databases">
        <authorList>
            <person name="de Groot N.N."/>
        </authorList>
    </citation>
    <scope>NUCLEOTIDE SEQUENCE [LARGE SCALE GENOMIC DNA]</scope>
    <source>
        <strain evidence="11 12">DSM 6059</strain>
    </source>
</reference>
<feature type="transmembrane region" description="Helical" evidence="8">
    <location>
        <begin position="295"/>
        <end position="315"/>
    </location>
</feature>
<evidence type="ECO:0000313" key="11">
    <source>
        <dbReference type="EMBL" id="SFB78192.1"/>
    </source>
</evidence>
<sequence length="644" mass="71770">MRVSSFTRLLAILLSCASLILAVTLFWASQTFFSLETQEDDYNNLKNKILVELSANIEDYLSSGDSVALNHASQLIKGLQQDQLNTLPENVHKELADHLDKLMQGITGKYRALGKLSGNENALLDNAIRQMSGSAVSLIHYAQKSKDDQEWLASQYIVLGSDYLSQVLLLSQSTYSLSANYSREKENQISEYLTKLNLLSEEIAQVPNLGLFEIVDEDEFLLTDEEPEDLAEEIKADLTSWPKRYPKELGNTIIQSKERLEGVAQLRQEISELINIVLDAEISLGIHQNEIQKNILIVFSISISGLFLLAGIVYWTQLKQVLKPLISLRDAFKDLIESNDLKAIDNLVKHTEVGEIASYFNLLIQRQREQANAKEQMLNVINEFMQEMSHNLENITGHSSKTTNHVDENEVLLEDIKKIGEQVSAVNVQVEGNAQSTFVAMDKSLDYSQSMLNASSTTQQRVEQGLHSLNELLKGVSDVYQVVDVIQTIAEQTNLLALNAAIESARAGVHGRGFAVVADEVRKLAQKTQSSLGDIKSQLDLLTKSSDQVSIQIAALSDDSQIQTNNAQQLKSNSEQVAKNAQDASQVAKEARQFAQEQHGLLENFSNSMLQMKQQVGDSDKLVSHIYQSLQEQMQSVRNSLGLC</sequence>
<dbReference type="SUPFAM" id="SSF58104">
    <property type="entry name" value="Methyl-accepting chemotaxis protein (MCP) signaling domain"/>
    <property type="match status" value="1"/>
</dbReference>
<dbReference type="GO" id="GO:0007165">
    <property type="term" value="P:signal transduction"/>
    <property type="evidence" value="ECO:0007669"/>
    <property type="project" value="UniProtKB-KW"/>
</dbReference>
<evidence type="ECO:0000256" key="5">
    <source>
        <dbReference type="ARBA" id="ARBA00023224"/>
    </source>
</evidence>
<evidence type="ECO:0000256" key="4">
    <source>
        <dbReference type="ARBA" id="ARBA00023136"/>
    </source>
</evidence>
<dbReference type="InterPro" id="IPR004089">
    <property type="entry name" value="MCPsignal_dom"/>
</dbReference>
<dbReference type="EMBL" id="FOLO01000001">
    <property type="protein sequence ID" value="SFB78192.1"/>
    <property type="molecule type" value="Genomic_DNA"/>
</dbReference>
<dbReference type="PROSITE" id="PS50885">
    <property type="entry name" value="HAMP"/>
    <property type="match status" value="1"/>
</dbReference>
<evidence type="ECO:0000256" key="6">
    <source>
        <dbReference type="ARBA" id="ARBA00029447"/>
    </source>
</evidence>
<dbReference type="Pfam" id="PF00015">
    <property type="entry name" value="MCPsignal"/>
    <property type="match status" value="1"/>
</dbReference>
<comment type="subcellular location">
    <subcellularLocation>
        <location evidence="1">Membrane</location>
        <topology evidence="1">Multi-pass membrane protein</topology>
    </subcellularLocation>
</comment>
<dbReference type="PANTHER" id="PTHR32089:SF119">
    <property type="entry name" value="METHYL-ACCEPTING CHEMOTAXIS PROTEIN CTPL"/>
    <property type="match status" value="1"/>
</dbReference>
<dbReference type="OrthoDB" id="7024925at2"/>
<dbReference type="AlphaFoldDB" id="A0A1I1DUW5"/>
<dbReference type="PROSITE" id="PS50111">
    <property type="entry name" value="CHEMOTAXIS_TRANSDUC_2"/>
    <property type="match status" value="1"/>
</dbReference>
<proteinExistence type="inferred from homology"/>
<dbReference type="RefSeq" id="WP_091978665.1">
    <property type="nucleotide sequence ID" value="NZ_FOLO01000001.1"/>
</dbReference>
<evidence type="ECO:0000313" key="12">
    <source>
        <dbReference type="Proteomes" id="UP000198862"/>
    </source>
</evidence>
<dbReference type="InterPro" id="IPR003660">
    <property type="entry name" value="HAMP_dom"/>
</dbReference>
<dbReference type="PANTHER" id="PTHR32089">
    <property type="entry name" value="METHYL-ACCEPTING CHEMOTAXIS PROTEIN MCPB"/>
    <property type="match status" value="1"/>
</dbReference>
<comment type="similarity">
    <text evidence="6">Belongs to the methyl-accepting chemotaxis (MCP) protein family.</text>
</comment>
<dbReference type="GO" id="GO:0016020">
    <property type="term" value="C:membrane"/>
    <property type="evidence" value="ECO:0007669"/>
    <property type="project" value="UniProtKB-SubCell"/>
</dbReference>
<organism evidence="11 12">
    <name type="scientific">Pseudoalteromonas denitrificans DSM 6059</name>
    <dbReference type="NCBI Taxonomy" id="1123010"/>
    <lineage>
        <taxon>Bacteria</taxon>
        <taxon>Pseudomonadati</taxon>
        <taxon>Pseudomonadota</taxon>
        <taxon>Gammaproteobacteria</taxon>
        <taxon>Alteromonadales</taxon>
        <taxon>Pseudoalteromonadaceae</taxon>
        <taxon>Pseudoalteromonas</taxon>
    </lineage>
</organism>
<evidence type="ECO:0000256" key="7">
    <source>
        <dbReference type="PROSITE-ProRule" id="PRU00284"/>
    </source>
</evidence>
<keyword evidence="12" id="KW-1185">Reference proteome</keyword>
<protein>
    <submittedName>
        <fullName evidence="11">Methyl-accepting chemotaxis protein</fullName>
    </submittedName>
</protein>
<dbReference type="STRING" id="1123010.SAMN02745724_00051"/>
<dbReference type="SMART" id="SM00283">
    <property type="entry name" value="MA"/>
    <property type="match status" value="1"/>
</dbReference>
<dbReference type="Proteomes" id="UP000198862">
    <property type="component" value="Unassembled WGS sequence"/>
</dbReference>
<evidence type="ECO:0000259" key="10">
    <source>
        <dbReference type="PROSITE" id="PS50885"/>
    </source>
</evidence>
<evidence type="ECO:0000259" key="9">
    <source>
        <dbReference type="PROSITE" id="PS50111"/>
    </source>
</evidence>
<evidence type="ECO:0000256" key="3">
    <source>
        <dbReference type="ARBA" id="ARBA00022989"/>
    </source>
</evidence>
<keyword evidence="3 8" id="KW-1133">Transmembrane helix</keyword>
<keyword evidence="4 8" id="KW-0472">Membrane</keyword>
<dbReference type="GO" id="GO:0006935">
    <property type="term" value="P:chemotaxis"/>
    <property type="evidence" value="ECO:0007669"/>
    <property type="project" value="UniProtKB-ARBA"/>
</dbReference>